<feature type="compositionally biased region" description="Low complexity" evidence="1">
    <location>
        <begin position="80"/>
        <end position="89"/>
    </location>
</feature>
<organism evidence="2 3">
    <name type="scientific">Reticulomyxa filosa</name>
    <dbReference type="NCBI Taxonomy" id="46433"/>
    <lineage>
        <taxon>Eukaryota</taxon>
        <taxon>Sar</taxon>
        <taxon>Rhizaria</taxon>
        <taxon>Retaria</taxon>
        <taxon>Foraminifera</taxon>
        <taxon>Monothalamids</taxon>
        <taxon>Reticulomyxidae</taxon>
        <taxon>Reticulomyxa</taxon>
    </lineage>
</organism>
<gene>
    <name evidence="2" type="ORF">RFI_10440</name>
</gene>
<feature type="compositionally biased region" description="Basic and acidic residues" evidence="1">
    <location>
        <begin position="35"/>
        <end position="61"/>
    </location>
</feature>
<dbReference type="Proteomes" id="UP000023152">
    <property type="component" value="Unassembled WGS sequence"/>
</dbReference>
<evidence type="ECO:0000256" key="1">
    <source>
        <dbReference type="SAM" id="MobiDB-lite"/>
    </source>
</evidence>
<evidence type="ECO:0000313" key="3">
    <source>
        <dbReference type="Proteomes" id="UP000023152"/>
    </source>
</evidence>
<sequence length="390" mass="46308">LFEKKRRESEFLRKECKDLENELNDLRRKHTISARQHEEEHSKEDHRNKEAKWMKENDKTFSNHQYQQQQEEQQEKQEKQQQQQQQQQQQHDETHQEAPFITAEGAAAMISESELVSELMNAWSVEMANLLEQISKGNGLITPLANDNDNNNTLSDKADNKRLSEWKLKSLQDMAEEAKSRMVYRSKQTLEKRRTRQLRKQPEYENGIDNANEEKDVENRFQHNHFLSQPISGNANPQRHFSEQATQESYGIKRQLSVHIPPSRIVLSKLADRKDTELDSTRSPDTSGFFETHQIQNLEREVAGLKRALDESENSKILLIQQISMEMERMRGLLKCYNPQYRYRRLLDRLFDDNRYQKLLDQLSDESYQPHELDAFLAHIAHLKHQNKFR</sequence>
<feature type="region of interest" description="Disordered" evidence="1">
    <location>
        <begin position="18"/>
        <end position="96"/>
    </location>
</feature>
<comment type="caution">
    <text evidence="2">The sequence shown here is derived from an EMBL/GenBank/DDBJ whole genome shotgun (WGS) entry which is preliminary data.</text>
</comment>
<accession>X6NLS8</accession>
<proteinExistence type="predicted"/>
<reference evidence="2 3" key="1">
    <citation type="journal article" date="2013" name="Curr. Biol.">
        <title>The Genome of the Foraminiferan Reticulomyxa filosa.</title>
        <authorList>
            <person name="Glockner G."/>
            <person name="Hulsmann N."/>
            <person name="Schleicher M."/>
            <person name="Noegel A.A."/>
            <person name="Eichinger L."/>
            <person name="Gallinger C."/>
            <person name="Pawlowski J."/>
            <person name="Sierra R."/>
            <person name="Euteneuer U."/>
            <person name="Pillet L."/>
            <person name="Moustafa A."/>
            <person name="Platzer M."/>
            <person name="Groth M."/>
            <person name="Szafranski K."/>
            <person name="Schliwa M."/>
        </authorList>
    </citation>
    <scope>NUCLEOTIDE SEQUENCE [LARGE SCALE GENOMIC DNA]</scope>
</reference>
<protein>
    <submittedName>
        <fullName evidence="2">RING zinc finger-containing protein</fullName>
    </submittedName>
</protein>
<keyword evidence="3" id="KW-1185">Reference proteome</keyword>
<name>X6NLS8_RETFI</name>
<dbReference type="EMBL" id="ASPP01007701">
    <property type="protein sequence ID" value="ETO26689.1"/>
    <property type="molecule type" value="Genomic_DNA"/>
</dbReference>
<feature type="non-terminal residue" evidence="2">
    <location>
        <position position="1"/>
    </location>
</feature>
<dbReference type="AlphaFoldDB" id="X6NLS8"/>
<evidence type="ECO:0000313" key="2">
    <source>
        <dbReference type="EMBL" id="ETO26689.1"/>
    </source>
</evidence>